<dbReference type="InterPro" id="IPR015422">
    <property type="entry name" value="PyrdxlP-dep_Trfase_small"/>
</dbReference>
<protein>
    <recommendedName>
        <fullName evidence="9">Histidinol-phosphate aminotransferase</fullName>
        <ecNumber evidence="9">2.6.1.9</ecNumber>
    </recommendedName>
    <alternativeName>
        <fullName evidence="9">Imidazole acetol-phosphate transaminase</fullName>
    </alternativeName>
</protein>
<dbReference type="InterPro" id="IPR015421">
    <property type="entry name" value="PyrdxlP-dep_Trfase_major"/>
</dbReference>
<proteinExistence type="inferred from homology"/>
<keyword evidence="9" id="KW-0368">Histidine biosynthesis</keyword>
<evidence type="ECO:0000256" key="6">
    <source>
        <dbReference type="ARBA" id="ARBA00022679"/>
    </source>
</evidence>
<accession>A0A7W3YEU1</accession>
<dbReference type="Gene3D" id="3.90.1150.10">
    <property type="entry name" value="Aspartate Aminotransferase, domain 1"/>
    <property type="match status" value="1"/>
</dbReference>
<evidence type="ECO:0000256" key="5">
    <source>
        <dbReference type="ARBA" id="ARBA00022576"/>
    </source>
</evidence>
<feature type="domain" description="Aminotransferase class I/classII large" evidence="10">
    <location>
        <begin position="48"/>
        <end position="378"/>
    </location>
</feature>
<keyword evidence="12" id="KW-1185">Reference proteome</keyword>
<dbReference type="InterPro" id="IPR005861">
    <property type="entry name" value="HisP_aminotrans"/>
</dbReference>
<dbReference type="InterPro" id="IPR004839">
    <property type="entry name" value="Aminotransferase_I/II_large"/>
</dbReference>
<dbReference type="InterPro" id="IPR015424">
    <property type="entry name" value="PyrdxlP-dep_Trfase"/>
</dbReference>
<evidence type="ECO:0000313" key="12">
    <source>
        <dbReference type="Proteomes" id="UP000552587"/>
    </source>
</evidence>
<sequence length="387" mass="41310">MSVPVIEGPAFDEAWFAARASAGVRGLKAYDPGHDLVAFRRRFGNDVLVELGSNENPYGPSPRAAAAIMAQLEVLHRYPDPLGGDLKRALAAKHGVGVDRLMLGNGSHELLMLLGQVFAGPGTDVVFSRHGFAVFALATQAAGATMRIAAPLPRDGAMPLGHDLDALLEAITADTRLLFVANPNNPTGTWFGGEALDAFIERVPPEVIVVVDEAYAEMADAPDYASALGRIERHPNVVVTRTFSKAYGLAGLRVGYLVAAPGLVAVMERLRESFNVNGPALAACEAVLDDEAHLRMACRRNAEQREALVDALKARGLEVFPSQTNFVLVGFGREAAPIERALTDRGVILRPMGGYGLPDCLRISVGNPDENARLLAALDEVLHEVRG</sequence>
<keyword evidence="7 9" id="KW-0663">Pyridoxal phosphate</keyword>
<dbReference type="GO" id="GO:0030170">
    <property type="term" value="F:pyridoxal phosphate binding"/>
    <property type="evidence" value="ECO:0007669"/>
    <property type="project" value="InterPro"/>
</dbReference>
<dbReference type="CDD" id="cd00609">
    <property type="entry name" value="AAT_like"/>
    <property type="match status" value="1"/>
</dbReference>
<dbReference type="Proteomes" id="UP000552587">
    <property type="component" value="Unassembled WGS sequence"/>
</dbReference>
<dbReference type="InterPro" id="IPR050106">
    <property type="entry name" value="HistidinolP_aminotransfase"/>
</dbReference>
<evidence type="ECO:0000256" key="3">
    <source>
        <dbReference type="ARBA" id="ARBA00007970"/>
    </source>
</evidence>
<dbReference type="EMBL" id="JACHTE010000008">
    <property type="protein sequence ID" value="MBB1089204.1"/>
    <property type="molecule type" value="Genomic_DNA"/>
</dbReference>
<dbReference type="GO" id="GO:0000105">
    <property type="term" value="P:L-histidine biosynthetic process"/>
    <property type="evidence" value="ECO:0007669"/>
    <property type="project" value="UniProtKB-UniRule"/>
</dbReference>
<gene>
    <name evidence="9" type="primary">hisC</name>
    <name evidence="11" type="ORF">H4F99_12020</name>
</gene>
<dbReference type="EC" id="2.6.1.9" evidence="9"/>
<dbReference type="PANTHER" id="PTHR43643:SF3">
    <property type="entry name" value="HISTIDINOL-PHOSPHATE AMINOTRANSFERASE"/>
    <property type="match status" value="1"/>
</dbReference>
<keyword evidence="5 9" id="KW-0032">Aminotransferase</keyword>
<comment type="catalytic activity">
    <reaction evidence="8 9">
        <text>L-histidinol phosphate + 2-oxoglutarate = 3-(imidazol-4-yl)-2-oxopropyl phosphate + L-glutamate</text>
        <dbReference type="Rhea" id="RHEA:23744"/>
        <dbReference type="ChEBI" id="CHEBI:16810"/>
        <dbReference type="ChEBI" id="CHEBI:29985"/>
        <dbReference type="ChEBI" id="CHEBI:57766"/>
        <dbReference type="ChEBI" id="CHEBI:57980"/>
        <dbReference type="EC" id="2.6.1.9"/>
    </reaction>
</comment>
<dbReference type="UniPathway" id="UPA00031">
    <property type="reaction ID" value="UER00012"/>
</dbReference>
<evidence type="ECO:0000313" key="11">
    <source>
        <dbReference type="EMBL" id="MBB1089204.1"/>
    </source>
</evidence>
<dbReference type="Pfam" id="PF00155">
    <property type="entry name" value="Aminotran_1_2"/>
    <property type="match status" value="1"/>
</dbReference>
<dbReference type="RefSeq" id="WP_182669982.1">
    <property type="nucleotide sequence ID" value="NZ_JACHTE010000008.1"/>
</dbReference>
<evidence type="ECO:0000256" key="1">
    <source>
        <dbReference type="ARBA" id="ARBA00001933"/>
    </source>
</evidence>
<comment type="pathway">
    <text evidence="2 9">Amino-acid biosynthesis; L-histidine biosynthesis; L-histidine from 5-phospho-alpha-D-ribose 1-diphosphate: step 7/9.</text>
</comment>
<dbReference type="HAMAP" id="MF_01023">
    <property type="entry name" value="HisC_aminotrans_2"/>
    <property type="match status" value="1"/>
</dbReference>
<evidence type="ECO:0000256" key="9">
    <source>
        <dbReference type="HAMAP-Rule" id="MF_01023"/>
    </source>
</evidence>
<dbReference type="NCBIfam" id="TIGR01141">
    <property type="entry name" value="hisC"/>
    <property type="match status" value="1"/>
</dbReference>
<evidence type="ECO:0000259" key="10">
    <source>
        <dbReference type="Pfam" id="PF00155"/>
    </source>
</evidence>
<dbReference type="SUPFAM" id="SSF53383">
    <property type="entry name" value="PLP-dependent transferases"/>
    <property type="match status" value="1"/>
</dbReference>
<dbReference type="Gene3D" id="3.40.640.10">
    <property type="entry name" value="Type I PLP-dependent aspartate aminotransferase-like (Major domain)"/>
    <property type="match status" value="1"/>
</dbReference>
<dbReference type="InterPro" id="IPR001917">
    <property type="entry name" value="Aminotrans_II_pyridoxalP_BS"/>
</dbReference>
<evidence type="ECO:0000256" key="4">
    <source>
        <dbReference type="ARBA" id="ARBA00011738"/>
    </source>
</evidence>
<keyword evidence="9" id="KW-0028">Amino-acid biosynthesis</keyword>
<reference evidence="11 12" key="1">
    <citation type="submission" date="2020-07" db="EMBL/GenBank/DDBJ databases">
        <authorList>
            <person name="Xu S."/>
            <person name="Li A."/>
        </authorList>
    </citation>
    <scope>NUCLEOTIDE SEQUENCE [LARGE SCALE GENOMIC DNA]</scope>
    <source>
        <strain evidence="11 12">SG-8</strain>
    </source>
</reference>
<comment type="subunit">
    <text evidence="4 9">Homodimer.</text>
</comment>
<feature type="modified residue" description="N6-(pyridoxal phosphate)lysine" evidence="9">
    <location>
        <position position="245"/>
    </location>
</feature>
<comment type="caution">
    <text evidence="11">The sequence shown here is derived from an EMBL/GenBank/DDBJ whole genome shotgun (WGS) entry which is preliminary data.</text>
</comment>
<keyword evidence="6 9" id="KW-0808">Transferase</keyword>
<dbReference type="PROSITE" id="PS00599">
    <property type="entry name" value="AA_TRANSFER_CLASS_2"/>
    <property type="match status" value="1"/>
</dbReference>
<name>A0A7W3YEU1_9GAMM</name>
<evidence type="ECO:0000256" key="2">
    <source>
        <dbReference type="ARBA" id="ARBA00005011"/>
    </source>
</evidence>
<comment type="similarity">
    <text evidence="3 9">Belongs to the class-II pyridoxal-phosphate-dependent aminotransferase family. Histidinol-phosphate aminotransferase subfamily.</text>
</comment>
<dbReference type="GO" id="GO:0004400">
    <property type="term" value="F:histidinol-phosphate transaminase activity"/>
    <property type="evidence" value="ECO:0007669"/>
    <property type="project" value="UniProtKB-UniRule"/>
</dbReference>
<dbReference type="AlphaFoldDB" id="A0A7W3YEU1"/>
<comment type="cofactor">
    <cofactor evidence="1 9">
        <name>pyridoxal 5'-phosphate</name>
        <dbReference type="ChEBI" id="CHEBI:597326"/>
    </cofactor>
</comment>
<organism evidence="11 12">
    <name type="scientific">Marilutibacter penaei</name>
    <dbReference type="NCBI Taxonomy" id="2759900"/>
    <lineage>
        <taxon>Bacteria</taxon>
        <taxon>Pseudomonadati</taxon>
        <taxon>Pseudomonadota</taxon>
        <taxon>Gammaproteobacteria</taxon>
        <taxon>Lysobacterales</taxon>
        <taxon>Lysobacteraceae</taxon>
        <taxon>Marilutibacter</taxon>
    </lineage>
</organism>
<evidence type="ECO:0000256" key="8">
    <source>
        <dbReference type="ARBA" id="ARBA00047481"/>
    </source>
</evidence>
<dbReference type="PANTHER" id="PTHR43643">
    <property type="entry name" value="HISTIDINOL-PHOSPHATE AMINOTRANSFERASE 2"/>
    <property type="match status" value="1"/>
</dbReference>
<evidence type="ECO:0000256" key="7">
    <source>
        <dbReference type="ARBA" id="ARBA00022898"/>
    </source>
</evidence>